<protein>
    <submittedName>
        <fullName evidence="1">Uncharacterized protein</fullName>
    </submittedName>
</protein>
<sequence length="126" mass="14399">MDDIAQIELSNCETEDTLQSIKKSLEDLVQVCAQLAQDPLSATIEEEEEDERGYKDMVEHTEVVTMNSRDDHDQEYPVVADHIFPHPTSSFEEVGMSKEMQDDLVKEIAWRLTLPFVIDDLLSNPC</sequence>
<accession>A0AAV2ERU1</accession>
<name>A0AAV2ERU1_9ROSI</name>
<proteinExistence type="predicted"/>
<dbReference type="Proteomes" id="UP001497516">
    <property type="component" value="Chromosome 5"/>
</dbReference>
<evidence type="ECO:0000313" key="2">
    <source>
        <dbReference type="Proteomes" id="UP001497516"/>
    </source>
</evidence>
<keyword evidence="2" id="KW-1185">Reference proteome</keyword>
<gene>
    <name evidence="1" type="ORF">LTRI10_LOCUS29395</name>
</gene>
<dbReference type="AlphaFoldDB" id="A0AAV2ERU1"/>
<reference evidence="1 2" key="1">
    <citation type="submission" date="2024-04" db="EMBL/GenBank/DDBJ databases">
        <authorList>
            <person name="Fracassetti M."/>
        </authorList>
    </citation>
    <scope>NUCLEOTIDE SEQUENCE [LARGE SCALE GENOMIC DNA]</scope>
</reference>
<evidence type="ECO:0000313" key="1">
    <source>
        <dbReference type="EMBL" id="CAL1388467.1"/>
    </source>
</evidence>
<organism evidence="1 2">
    <name type="scientific">Linum trigynum</name>
    <dbReference type="NCBI Taxonomy" id="586398"/>
    <lineage>
        <taxon>Eukaryota</taxon>
        <taxon>Viridiplantae</taxon>
        <taxon>Streptophyta</taxon>
        <taxon>Embryophyta</taxon>
        <taxon>Tracheophyta</taxon>
        <taxon>Spermatophyta</taxon>
        <taxon>Magnoliopsida</taxon>
        <taxon>eudicotyledons</taxon>
        <taxon>Gunneridae</taxon>
        <taxon>Pentapetalae</taxon>
        <taxon>rosids</taxon>
        <taxon>fabids</taxon>
        <taxon>Malpighiales</taxon>
        <taxon>Linaceae</taxon>
        <taxon>Linum</taxon>
    </lineage>
</organism>
<dbReference type="EMBL" id="OZ034818">
    <property type="protein sequence ID" value="CAL1388467.1"/>
    <property type="molecule type" value="Genomic_DNA"/>
</dbReference>